<accession>T1A232</accession>
<dbReference type="Gene3D" id="3.40.250.10">
    <property type="entry name" value="Rhodanese-like domain"/>
    <property type="match status" value="1"/>
</dbReference>
<reference evidence="2" key="1">
    <citation type="submission" date="2013-08" db="EMBL/GenBank/DDBJ databases">
        <authorList>
            <person name="Mendez C."/>
            <person name="Richter M."/>
            <person name="Ferrer M."/>
            <person name="Sanchez J."/>
        </authorList>
    </citation>
    <scope>NUCLEOTIDE SEQUENCE</scope>
</reference>
<dbReference type="EMBL" id="AUZY01011128">
    <property type="protein sequence ID" value="EQD35920.1"/>
    <property type="molecule type" value="Genomic_DNA"/>
</dbReference>
<dbReference type="Pfam" id="PF00581">
    <property type="entry name" value="Rhodanese"/>
    <property type="match status" value="1"/>
</dbReference>
<dbReference type="InterPro" id="IPR050229">
    <property type="entry name" value="GlpE_sulfurtransferase"/>
</dbReference>
<proteinExistence type="predicted"/>
<dbReference type="PANTHER" id="PTHR43031">
    <property type="entry name" value="FAD-DEPENDENT OXIDOREDUCTASE"/>
    <property type="match status" value="1"/>
</dbReference>
<dbReference type="InterPro" id="IPR036873">
    <property type="entry name" value="Rhodanese-like_dom_sf"/>
</dbReference>
<dbReference type="SMART" id="SM00450">
    <property type="entry name" value="RHOD"/>
    <property type="match status" value="1"/>
</dbReference>
<sequence length="107" mass="12460">MVTELDPRELRELLERKEKVLLLDIREPWERDQALIDPSLFIPMEEVPDRLDEIPQEGMVVVYCHHGMRSYVVADYLEQRGFPRVRSLQGGIDGWATLVDPAVPRYG</sequence>
<dbReference type="SUPFAM" id="SSF52821">
    <property type="entry name" value="Rhodanese/Cell cycle control phosphatase"/>
    <property type="match status" value="1"/>
</dbReference>
<feature type="domain" description="Rhodanese" evidence="1">
    <location>
        <begin position="16"/>
        <end position="104"/>
    </location>
</feature>
<gene>
    <name evidence="2" type="ORF">B1B_16702</name>
</gene>
<dbReference type="AlphaFoldDB" id="T1A232"/>
<evidence type="ECO:0000313" key="2">
    <source>
        <dbReference type="EMBL" id="EQD35920.1"/>
    </source>
</evidence>
<dbReference type="PANTHER" id="PTHR43031:SF17">
    <property type="entry name" value="SULFURTRANSFERASE YTWF-RELATED"/>
    <property type="match status" value="1"/>
</dbReference>
<organism evidence="2">
    <name type="scientific">mine drainage metagenome</name>
    <dbReference type="NCBI Taxonomy" id="410659"/>
    <lineage>
        <taxon>unclassified sequences</taxon>
        <taxon>metagenomes</taxon>
        <taxon>ecological metagenomes</taxon>
    </lineage>
</organism>
<dbReference type="InterPro" id="IPR001763">
    <property type="entry name" value="Rhodanese-like_dom"/>
</dbReference>
<evidence type="ECO:0000259" key="1">
    <source>
        <dbReference type="PROSITE" id="PS50206"/>
    </source>
</evidence>
<name>T1A232_9ZZZZ</name>
<reference evidence="2" key="2">
    <citation type="journal article" date="2014" name="ISME J.">
        <title>Microbial stratification in low pH oxic and suboxic macroscopic growths along an acid mine drainage.</title>
        <authorList>
            <person name="Mendez-Garcia C."/>
            <person name="Mesa V."/>
            <person name="Sprenger R.R."/>
            <person name="Richter M."/>
            <person name="Diez M.S."/>
            <person name="Solano J."/>
            <person name="Bargiela R."/>
            <person name="Golyshina O.V."/>
            <person name="Manteca A."/>
            <person name="Ramos J.L."/>
            <person name="Gallego J.R."/>
            <person name="Llorente I."/>
            <person name="Martins Dos Santos V.A."/>
            <person name="Jensen O.N."/>
            <person name="Pelaez A.I."/>
            <person name="Sanchez J."/>
            <person name="Ferrer M."/>
        </authorList>
    </citation>
    <scope>NUCLEOTIDE SEQUENCE</scope>
</reference>
<protein>
    <submittedName>
        <fullName evidence="2">Rhodanese domain-containing protein</fullName>
    </submittedName>
</protein>
<comment type="caution">
    <text evidence="2">The sequence shown here is derived from an EMBL/GenBank/DDBJ whole genome shotgun (WGS) entry which is preliminary data.</text>
</comment>
<dbReference type="PROSITE" id="PS50206">
    <property type="entry name" value="RHODANESE_3"/>
    <property type="match status" value="1"/>
</dbReference>